<dbReference type="OrthoDB" id="7890494at2759"/>
<keyword evidence="2" id="KW-1185">Reference proteome</keyword>
<reference evidence="1 2" key="1">
    <citation type="journal article" date="2019" name="Sci. Rep.">
        <title>Orb-weaving spider Araneus ventricosus genome elucidates the spidroin gene catalogue.</title>
        <authorList>
            <person name="Kono N."/>
            <person name="Nakamura H."/>
            <person name="Ohtoshi R."/>
            <person name="Moran D.A.P."/>
            <person name="Shinohara A."/>
            <person name="Yoshida Y."/>
            <person name="Fujiwara M."/>
            <person name="Mori M."/>
            <person name="Tomita M."/>
            <person name="Arakawa K."/>
        </authorList>
    </citation>
    <scope>NUCLEOTIDE SEQUENCE [LARGE SCALE GENOMIC DNA]</scope>
</reference>
<gene>
    <name evidence="1" type="ORF">AVEN_62714_1</name>
</gene>
<dbReference type="EMBL" id="BGPR01005143">
    <property type="protein sequence ID" value="GBN07240.1"/>
    <property type="molecule type" value="Genomic_DNA"/>
</dbReference>
<dbReference type="AlphaFoldDB" id="A0A4Y2KYV0"/>
<dbReference type="PANTHER" id="PTHR46114:SF2">
    <property type="entry name" value="CULLIN N-TERMINAL DOMAIN-CONTAINING PROTEIN"/>
    <property type="match status" value="1"/>
</dbReference>
<accession>A0A4Y2KYV0</accession>
<proteinExistence type="predicted"/>
<name>A0A4Y2KYV0_ARAVE</name>
<organism evidence="1 2">
    <name type="scientific">Araneus ventricosus</name>
    <name type="common">Orbweaver spider</name>
    <name type="synonym">Epeira ventricosa</name>
    <dbReference type="NCBI Taxonomy" id="182803"/>
    <lineage>
        <taxon>Eukaryota</taxon>
        <taxon>Metazoa</taxon>
        <taxon>Ecdysozoa</taxon>
        <taxon>Arthropoda</taxon>
        <taxon>Chelicerata</taxon>
        <taxon>Arachnida</taxon>
        <taxon>Araneae</taxon>
        <taxon>Araneomorphae</taxon>
        <taxon>Entelegynae</taxon>
        <taxon>Araneoidea</taxon>
        <taxon>Araneidae</taxon>
        <taxon>Araneus</taxon>
    </lineage>
</organism>
<evidence type="ECO:0000313" key="2">
    <source>
        <dbReference type="Proteomes" id="UP000499080"/>
    </source>
</evidence>
<comment type="caution">
    <text evidence="1">The sequence shown here is derived from an EMBL/GenBank/DDBJ whole genome shotgun (WGS) entry which is preliminary data.</text>
</comment>
<sequence>MASSANTTSFNFASDKPGNCSQRFQFKEQKAIILSNIPSALRPVLHGPGKPVPSPPDTVANIFYSDTEYECEIDDDFDEVYDSISDETKLFTQSETLVRDLNLPKDSAEVLGFRLKEKYFLAPGTSFSWFRKRTTVHSVFFQAVELVYCTDISALIARFKVHYKPDEWRLFIDSSERSIKAIA</sequence>
<evidence type="ECO:0000313" key="1">
    <source>
        <dbReference type="EMBL" id="GBN07240.1"/>
    </source>
</evidence>
<dbReference type="Proteomes" id="UP000499080">
    <property type="component" value="Unassembled WGS sequence"/>
</dbReference>
<dbReference type="PANTHER" id="PTHR46114">
    <property type="entry name" value="APPLE DOMAIN-CONTAINING PROTEIN"/>
    <property type="match status" value="1"/>
</dbReference>
<protein>
    <submittedName>
        <fullName evidence="1">Uncharacterized protein</fullName>
    </submittedName>
</protein>